<dbReference type="EMBL" id="JAEACQ010000165">
    <property type="protein sequence ID" value="MBL7628006.1"/>
    <property type="molecule type" value="Genomic_DNA"/>
</dbReference>
<name>A0A937URP6_9ACTN</name>
<evidence type="ECO:0000313" key="2">
    <source>
        <dbReference type="Proteomes" id="UP000604475"/>
    </source>
</evidence>
<dbReference type="AlphaFoldDB" id="A0A937URP6"/>
<comment type="caution">
    <text evidence="1">The sequence shown here is derived from an EMBL/GenBank/DDBJ whole genome shotgun (WGS) entry which is preliminary data.</text>
</comment>
<sequence>MNDPDRLDAIAARMVTAQRANRGARHLANAAVELGEPVETASVAIILDEYRQAYREVHRVLTSGDPEDILYLVARMDPVVTGGTGGTGGTGV</sequence>
<organism evidence="1 2">
    <name type="scientific">Frankia nepalensis</name>
    <dbReference type="NCBI Taxonomy" id="1836974"/>
    <lineage>
        <taxon>Bacteria</taxon>
        <taxon>Bacillati</taxon>
        <taxon>Actinomycetota</taxon>
        <taxon>Actinomycetes</taxon>
        <taxon>Frankiales</taxon>
        <taxon>Frankiaceae</taxon>
        <taxon>Frankia</taxon>
    </lineage>
</organism>
<keyword evidence="2" id="KW-1185">Reference proteome</keyword>
<dbReference type="Proteomes" id="UP000604475">
    <property type="component" value="Unassembled WGS sequence"/>
</dbReference>
<gene>
    <name evidence="1" type="ORF">I7412_12640</name>
</gene>
<protein>
    <submittedName>
        <fullName evidence="1">RtcB family protein</fullName>
    </submittedName>
</protein>
<accession>A0A937URP6</accession>
<evidence type="ECO:0000313" key="1">
    <source>
        <dbReference type="EMBL" id="MBL7628006.1"/>
    </source>
</evidence>
<reference evidence="1" key="1">
    <citation type="submission" date="2020-12" db="EMBL/GenBank/DDBJ databases">
        <title>Genomic characterization of non-nitrogen-fixing Frankia strains.</title>
        <authorList>
            <person name="Carlos-Shanley C."/>
            <person name="Guerra T."/>
            <person name="Hahn D."/>
        </authorList>
    </citation>
    <scope>NUCLEOTIDE SEQUENCE</scope>
    <source>
        <strain evidence="1">CN6</strain>
    </source>
</reference>
<proteinExistence type="predicted"/>